<feature type="chain" id="PRO_5008100757" description="Secretion system C-terminal sorting domain-containing protein" evidence="1">
    <location>
        <begin position="20"/>
        <end position="687"/>
    </location>
</feature>
<evidence type="ECO:0000313" key="3">
    <source>
        <dbReference type="EMBL" id="OAQ42369.1"/>
    </source>
</evidence>
<dbReference type="NCBIfam" id="TIGR04183">
    <property type="entry name" value="Por_Secre_tail"/>
    <property type="match status" value="1"/>
</dbReference>
<dbReference type="InterPro" id="IPR013783">
    <property type="entry name" value="Ig-like_fold"/>
</dbReference>
<reference evidence="3 4" key="1">
    <citation type="submission" date="2016-04" db="EMBL/GenBank/DDBJ databases">
        <authorList>
            <person name="Evans L.H."/>
            <person name="Alamgir A."/>
            <person name="Owens N."/>
            <person name="Weber N.D."/>
            <person name="Virtaneva K."/>
            <person name="Barbian K."/>
            <person name="Babar A."/>
            <person name="Rosenke K."/>
        </authorList>
    </citation>
    <scope>NUCLEOTIDE SEQUENCE [LARGE SCALE GENOMIC DNA]</scope>
    <source>
        <strain evidence="3 4">CCM 8644</strain>
    </source>
</reference>
<gene>
    <name evidence="3" type="ORF">A5893_04465</name>
</gene>
<proteinExistence type="predicted"/>
<evidence type="ECO:0000313" key="4">
    <source>
        <dbReference type="Proteomes" id="UP000078459"/>
    </source>
</evidence>
<dbReference type="Pfam" id="PF18962">
    <property type="entry name" value="Por_Secre_tail"/>
    <property type="match status" value="1"/>
</dbReference>
<feature type="signal peptide" evidence="1">
    <location>
        <begin position="1"/>
        <end position="19"/>
    </location>
</feature>
<organism evidence="3 4">
    <name type="scientific">Pedobacter psychrophilus</name>
    <dbReference type="NCBI Taxonomy" id="1826909"/>
    <lineage>
        <taxon>Bacteria</taxon>
        <taxon>Pseudomonadati</taxon>
        <taxon>Bacteroidota</taxon>
        <taxon>Sphingobacteriia</taxon>
        <taxon>Sphingobacteriales</taxon>
        <taxon>Sphingobacteriaceae</taxon>
        <taxon>Pedobacter</taxon>
    </lineage>
</organism>
<protein>
    <recommendedName>
        <fullName evidence="2">Secretion system C-terminal sorting domain-containing protein</fullName>
    </recommendedName>
</protein>
<dbReference type="AlphaFoldDB" id="A0A179DP96"/>
<dbReference type="RefSeq" id="WP_068821395.1">
    <property type="nucleotide sequence ID" value="NZ_LWHJ01000011.1"/>
</dbReference>
<evidence type="ECO:0000256" key="1">
    <source>
        <dbReference type="SAM" id="SignalP"/>
    </source>
</evidence>
<dbReference type="OrthoDB" id="9811934at2"/>
<dbReference type="Gene3D" id="2.60.40.10">
    <property type="entry name" value="Immunoglobulins"/>
    <property type="match status" value="1"/>
</dbReference>
<accession>A0A179DP96</accession>
<reference evidence="3 4" key="2">
    <citation type="submission" date="2016-06" db="EMBL/GenBank/DDBJ databases">
        <title>Pedobacter psychrophilus sp. nov., isolated from Antarctic fragmentary rock.</title>
        <authorList>
            <person name="Svec P."/>
        </authorList>
    </citation>
    <scope>NUCLEOTIDE SEQUENCE [LARGE SCALE GENOMIC DNA]</scope>
    <source>
        <strain evidence="3 4">CCM 8644</strain>
    </source>
</reference>
<keyword evidence="1" id="KW-0732">Signal</keyword>
<dbReference type="Proteomes" id="UP000078459">
    <property type="component" value="Unassembled WGS sequence"/>
</dbReference>
<comment type="caution">
    <text evidence="3">The sequence shown here is derived from an EMBL/GenBank/DDBJ whole genome shotgun (WGS) entry which is preliminary data.</text>
</comment>
<name>A0A179DP96_9SPHI</name>
<dbReference type="STRING" id="1826909.A5893_04465"/>
<evidence type="ECO:0000259" key="2">
    <source>
        <dbReference type="Pfam" id="PF18962"/>
    </source>
</evidence>
<keyword evidence="4" id="KW-1185">Reference proteome</keyword>
<dbReference type="InterPro" id="IPR026444">
    <property type="entry name" value="Secre_tail"/>
</dbReference>
<sequence length="687" mass="73887">MKKLLLSFILITILHSAKAQWNGNPAVNNLIANNTSLSTLKTSVVSINDGNGNMIIAWAGTTIAGTTGIDIYVQKINKDGSLPWLATEKVVCNAAGTQTAITMVSDGKGGAIIAWSDYRFATAPATSGSNADEVYGQRVKADGSMGWAANGVILSKAGADLNTYRRNPAIGSVSDKDFVVVWHQLRTSTTDLFAQKVDTLGNLIWSSDVDVHGEQVRNQNNQTVIADGSGGAIIVFLEPKLATTNSDIFGQRINKNGIVLWGSNKEGIPICNASTNQTVPVAVSDGKGGIVATWTDFRNNDNDVYAQRMDSLGVRYWTNGLPADLNYLNGVPVAVLNQVTTPSSNNQSAPVITKDALNNFYIVWTDNRNNTSAVPSFGTDLYSQRYNLNGVRSWALNGVPVAVKLGTQSSDITLNTSTSGSHLFITYRESNIGANDVYAQRLDSLSGAVSSPYVADGLPVSTNSFSQTLATSVFDDAGGLLVAWLDARSATASEIYASRLYSNGTLPVKYTSITANLNTNETVLVKWNIASEVNTQIYLIEKAGENGIFTSIGTVTASNLATYQFTDVAPFAGNNYYRIKAVDFDGTLSLSEIATVNIKDLKETNLLVYPNPVNDFLNISFETASSQPESYQLKIYDLKGALKKFKVVTTQNNSLSLKIDDLETGFYTLEVTDLGGTKRSVNKIIKL</sequence>
<feature type="domain" description="Secretion system C-terminal sorting" evidence="2">
    <location>
        <begin position="608"/>
        <end position="678"/>
    </location>
</feature>
<dbReference type="EMBL" id="LWHJ01000011">
    <property type="protein sequence ID" value="OAQ42369.1"/>
    <property type="molecule type" value="Genomic_DNA"/>
</dbReference>